<sequence length="38" mass="4304">MSQASKLHLPTPSFRVVSTIAFPTLPQSSSSYRIHRFQ</sequence>
<proteinExistence type="predicted"/>
<dbReference type="Proteomes" id="UP001295469">
    <property type="component" value="Chromosome A03"/>
</dbReference>
<gene>
    <name evidence="1" type="ORF">DARMORV10_A03P28180.1</name>
</gene>
<dbReference type="EMBL" id="HG994357">
    <property type="protein sequence ID" value="CAF2124916.1"/>
    <property type="molecule type" value="Genomic_DNA"/>
</dbReference>
<organism evidence="1">
    <name type="scientific">Brassica napus</name>
    <name type="common">Rape</name>
    <dbReference type="NCBI Taxonomy" id="3708"/>
    <lineage>
        <taxon>Eukaryota</taxon>
        <taxon>Viridiplantae</taxon>
        <taxon>Streptophyta</taxon>
        <taxon>Embryophyta</taxon>
        <taxon>Tracheophyta</taxon>
        <taxon>Spermatophyta</taxon>
        <taxon>Magnoliopsida</taxon>
        <taxon>eudicotyledons</taxon>
        <taxon>Gunneridae</taxon>
        <taxon>Pentapetalae</taxon>
        <taxon>rosids</taxon>
        <taxon>malvids</taxon>
        <taxon>Brassicales</taxon>
        <taxon>Brassicaceae</taxon>
        <taxon>Brassiceae</taxon>
        <taxon>Brassica</taxon>
    </lineage>
</organism>
<protein>
    <submittedName>
        <fullName evidence="1">(rape) hypothetical protein</fullName>
    </submittedName>
</protein>
<name>A0A816VV94_BRANA</name>
<evidence type="ECO:0000313" key="1">
    <source>
        <dbReference type="EMBL" id="CAF2124916.1"/>
    </source>
</evidence>
<reference evidence="1" key="1">
    <citation type="submission" date="2021-01" db="EMBL/GenBank/DDBJ databases">
        <authorList>
            <consortium name="Genoscope - CEA"/>
            <person name="William W."/>
        </authorList>
    </citation>
    <scope>NUCLEOTIDE SEQUENCE</scope>
</reference>
<dbReference type="AlphaFoldDB" id="A0A816VV94"/>
<accession>A0A816VV94</accession>